<dbReference type="RefSeq" id="WP_274354335.1">
    <property type="nucleotide sequence ID" value="NZ_JAQZSM010000046.1"/>
</dbReference>
<dbReference type="PANTHER" id="PTHR35333">
    <property type="entry name" value="BETA-LACTAMASE"/>
    <property type="match status" value="1"/>
</dbReference>
<comment type="caution">
    <text evidence="5">The sequence shown here is derived from an EMBL/GenBank/DDBJ whole genome shotgun (WGS) entry which is preliminary data.</text>
</comment>
<dbReference type="EMBL" id="JAQZSM010000046">
    <property type="protein sequence ID" value="MDD7973670.1"/>
    <property type="molecule type" value="Genomic_DNA"/>
</dbReference>
<evidence type="ECO:0000313" key="6">
    <source>
        <dbReference type="Proteomes" id="UP001431784"/>
    </source>
</evidence>
<reference evidence="5" key="1">
    <citation type="submission" date="2023-02" db="EMBL/GenBank/DDBJ databases">
        <title>Description of Roseinatronobacter alkalisoli sp. nov., an alkaliphilic bacerium isolated from soda soil.</title>
        <authorList>
            <person name="Wei W."/>
        </authorList>
    </citation>
    <scope>NUCLEOTIDE SEQUENCE</scope>
    <source>
        <strain evidence="5">HJB301</strain>
    </source>
</reference>
<dbReference type="Gene3D" id="3.40.710.10">
    <property type="entry name" value="DD-peptidase/beta-lactamase superfamily"/>
    <property type="match status" value="1"/>
</dbReference>
<dbReference type="PANTHER" id="PTHR35333:SF3">
    <property type="entry name" value="BETA-LACTAMASE-TYPE TRANSPEPTIDASE FOLD CONTAINING PROTEIN"/>
    <property type="match status" value="1"/>
</dbReference>
<sequence>MGGADLVFFEGNNSWSMAAARLAEKLPSHFAVDGLTADNHAIIILREEELGRFSGHAFRGHWRCYPCSLVKTFHLVHALAEMESGRLMPQAELDRAMRDMIVWSSNTATNYVIDLLTGTTGDTLLNGRNFSDWVAARERLNRWFEALDWPEMSGINLTQKLMDDMRYGREAQFAALNGGYLNVLTPIAAARLMAAIFSGELPLSSAALARAQKTLLRDPSGSDAANPNFQLSEFLGGQMPGGVRIWSKAGHNLWTGDPDSSWFKHDMIRLKAPGQKPLIFVLMTQGKRLAEEVPDAFPRIGRFLFDELGGDSK</sequence>
<comment type="similarity">
    <text evidence="2">Belongs to the class-A beta-lactamase family.</text>
</comment>
<protein>
    <recommendedName>
        <fullName evidence="3">beta-lactamase</fullName>
        <ecNumber evidence="3">3.5.2.6</ecNumber>
    </recommendedName>
</protein>
<accession>A0ABT5TG58</accession>
<evidence type="ECO:0000259" key="4">
    <source>
        <dbReference type="Pfam" id="PF13354"/>
    </source>
</evidence>
<gene>
    <name evidence="5" type="ORF">PUT78_21655</name>
</gene>
<dbReference type="InterPro" id="IPR000871">
    <property type="entry name" value="Beta-lactam_class-A"/>
</dbReference>
<comment type="catalytic activity">
    <reaction evidence="1">
        <text>a beta-lactam + H2O = a substituted beta-amino acid</text>
        <dbReference type="Rhea" id="RHEA:20401"/>
        <dbReference type="ChEBI" id="CHEBI:15377"/>
        <dbReference type="ChEBI" id="CHEBI:35627"/>
        <dbReference type="ChEBI" id="CHEBI:140347"/>
        <dbReference type="EC" id="3.5.2.6"/>
    </reaction>
</comment>
<proteinExistence type="inferred from homology"/>
<organism evidence="5 6">
    <name type="scientific">Roseinatronobacter alkalisoli</name>
    <dbReference type="NCBI Taxonomy" id="3028235"/>
    <lineage>
        <taxon>Bacteria</taxon>
        <taxon>Pseudomonadati</taxon>
        <taxon>Pseudomonadota</taxon>
        <taxon>Alphaproteobacteria</taxon>
        <taxon>Rhodobacterales</taxon>
        <taxon>Paracoccaceae</taxon>
        <taxon>Roseinatronobacter</taxon>
    </lineage>
</organism>
<dbReference type="Proteomes" id="UP001431784">
    <property type="component" value="Unassembled WGS sequence"/>
</dbReference>
<evidence type="ECO:0000256" key="3">
    <source>
        <dbReference type="ARBA" id="ARBA00012865"/>
    </source>
</evidence>
<evidence type="ECO:0000256" key="1">
    <source>
        <dbReference type="ARBA" id="ARBA00001526"/>
    </source>
</evidence>
<dbReference type="Pfam" id="PF13354">
    <property type="entry name" value="Beta-lactamase2"/>
    <property type="match status" value="1"/>
</dbReference>
<dbReference type="EC" id="3.5.2.6" evidence="3"/>
<dbReference type="InterPro" id="IPR012338">
    <property type="entry name" value="Beta-lactam/transpept-like"/>
</dbReference>
<evidence type="ECO:0000256" key="2">
    <source>
        <dbReference type="ARBA" id="ARBA00009009"/>
    </source>
</evidence>
<keyword evidence="5" id="KW-0378">Hydrolase</keyword>
<evidence type="ECO:0000313" key="5">
    <source>
        <dbReference type="EMBL" id="MDD7973670.1"/>
    </source>
</evidence>
<keyword evidence="6" id="KW-1185">Reference proteome</keyword>
<dbReference type="GO" id="GO:0016787">
    <property type="term" value="F:hydrolase activity"/>
    <property type="evidence" value="ECO:0007669"/>
    <property type="project" value="UniProtKB-KW"/>
</dbReference>
<feature type="domain" description="Beta-lactamase class A catalytic" evidence="4">
    <location>
        <begin position="92"/>
        <end position="284"/>
    </location>
</feature>
<dbReference type="InterPro" id="IPR045155">
    <property type="entry name" value="Beta-lactam_cat"/>
</dbReference>
<name>A0ABT5TG58_9RHOB</name>
<dbReference type="SUPFAM" id="SSF56601">
    <property type="entry name" value="beta-lactamase/transpeptidase-like"/>
    <property type="match status" value="1"/>
</dbReference>